<gene>
    <name evidence="1" type="ORF">S12H4_59832</name>
</gene>
<proteinExistence type="predicted"/>
<dbReference type="EMBL" id="BARW01039215">
    <property type="protein sequence ID" value="GAJ18786.1"/>
    <property type="molecule type" value="Genomic_DNA"/>
</dbReference>
<sequence length="29" mass="3201">VLTLGMFFMRGCEMAAAGFGYLVSLMKKK</sequence>
<evidence type="ECO:0000313" key="1">
    <source>
        <dbReference type="EMBL" id="GAJ18786.1"/>
    </source>
</evidence>
<name>X1VQ55_9ZZZZ</name>
<protein>
    <submittedName>
        <fullName evidence="1">Uncharacterized protein</fullName>
    </submittedName>
</protein>
<feature type="non-terminal residue" evidence="1">
    <location>
        <position position="1"/>
    </location>
</feature>
<organism evidence="1">
    <name type="scientific">marine sediment metagenome</name>
    <dbReference type="NCBI Taxonomy" id="412755"/>
    <lineage>
        <taxon>unclassified sequences</taxon>
        <taxon>metagenomes</taxon>
        <taxon>ecological metagenomes</taxon>
    </lineage>
</organism>
<dbReference type="AlphaFoldDB" id="X1VQ55"/>
<accession>X1VQ55</accession>
<reference evidence="1" key="1">
    <citation type="journal article" date="2014" name="Front. Microbiol.">
        <title>High frequency of phylogenetically diverse reductive dehalogenase-homologous genes in deep subseafloor sedimentary metagenomes.</title>
        <authorList>
            <person name="Kawai M."/>
            <person name="Futagami T."/>
            <person name="Toyoda A."/>
            <person name="Takaki Y."/>
            <person name="Nishi S."/>
            <person name="Hori S."/>
            <person name="Arai W."/>
            <person name="Tsubouchi T."/>
            <person name="Morono Y."/>
            <person name="Uchiyama I."/>
            <person name="Ito T."/>
            <person name="Fujiyama A."/>
            <person name="Inagaki F."/>
            <person name="Takami H."/>
        </authorList>
    </citation>
    <scope>NUCLEOTIDE SEQUENCE</scope>
    <source>
        <strain evidence="1">Expedition CK06-06</strain>
    </source>
</reference>
<comment type="caution">
    <text evidence="1">The sequence shown here is derived from an EMBL/GenBank/DDBJ whole genome shotgun (WGS) entry which is preliminary data.</text>
</comment>